<dbReference type="Gene3D" id="3.20.20.30">
    <property type="entry name" value="Luciferase-like domain"/>
    <property type="match status" value="1"/>
</dbReference>
<dbReference type="EMBL" id="CP014224">
    <property type="protein sequence ID" value="ANW96668.1"/>
    <property type="molecule type" value="Genomic_DNA"/>
</dbReference>
<dbReference type="SUPFAM" id="SSF51679">
    <property type="entry name" value="Bacterial luciferase-like"/>
    <property type="match status" value="1"/>
</dbReference>
<evidence type="ECO:0000259" key="3">
    <source>
        <dbReference type="Pfam" id="PF00296"/>
    </source>
</evidence>
<dbReference type="InterPro" id="IPR019949">
    <property type="entry name" value="CmoO-like"/>
</dbReference>
<dbReference type="RefSeq" id="WP_068827041.1">
    <property type="nucleotide sequence ID" value="NZ_CP014224.1"/>
</dbReference>
<dbReference type="STRING" id="1790137.AXE80_10460"/>
<dbReference type="Pfam" id="PF00296">
    <property type="entry name" value="Bac_luciferase"/>
    <property type="match status" value="1"/>
</dbReference>
<dbReference type="InterPro" id="IPR011251">
    <property type="entry name" value="Luciferase-like_dom"/>
</dbReference>
<dbReference type="Proteomes" id="UP000092967">
    <property type="component" value="Chromosome"/>
</dbReference>
<dbReference type="KEGG" id="wfu:AXE80_10460"/>
<evidence type="ECO:0000313" key="5">
    <source>
        <dbReference type="Proteomes" id="UP000092967"/>
    </source>
</evidence>
<dbReference type="NCBIfam" id="TIGR03558">
    <property type="entry name" value="oxido_grp_1"/>
    <property type="match status" value="1"/>
</dbReference>
<dbReference type="FunFam" id="3.20.20.30:FF:000002">
    <property type="entry name" value="LLM class flavin-dependent oxidoreductase"/>
    <property type="match status" value="1"/>
</dbReference>
<organism evidence="4 5">
    <name type="scientific">Wenyingzhuangia fucanilytica</name>
    <dbReference type="NCBI Taxonomy" id="1790137"/>
    <lineage>
        <taxon>Bacteria</taxon>
        <taxon>Pseudomonadati</taxon>
        <taxon>Bacteroidota</taxon>
        <taxon>Flavobacteriia</taxon>
        <taxon>Flavobacteriales</taxon>
        <taxon>Flavobacteriaceae</taxon>
        <taxon>Wenyingzhuangia</taxon>
    </lineage>
</organism>
<keyword evidence="5" id="KW-1185">Reference proteome</keyword>
<evidence type="ECO:0000313" key="4">
    <source>
        <dbReference type="EMBL" id="ANW96668.1"/>
    </source>
</evidence>
<dbReference type="OrthoDB" id="9780518at2"/>
<dbReference type="AlphaFoldDB" id="A0A1B1Y7F1"/>
<sequence length="333" mass="36631">MSTQPVQYSILDLAVIANGTSISQTYKNTLHLAQKAESYGYKRFWLAEHHNMPTIASSAPSILIGYVAQGTKTLRVGSGGIMLPNHSPLIVAEQFGTLGSLYPNRIDLGLGRAPGTDQETARAIRSDFMDAAHSFPQEINKIQNYFSEENASSKVRATVAEGVDVPLYILGSSTDSAHLAAKKGLPYAFASHFATSMLMDAIDIYRTKFTPSSVLKNPYIIVGINVIVADTDEEAEKLSTSFFKLIVGILTGKRQPISEPSEMTADLKEILQHPSVQQMIKYSFVGSKETVKTQIKAFLEKTKVDELIVATNIYSIEDKIHSYKLFAEIMNEL</sequence>
<feature type="domain" description="Luciferase-like" evidence="3">
    <location>
        <begin position="9"/>
        <end position="305"/>
    </location>
</feature>
<dbReference type="GO" id="GO:0005829">
    <property type="term" value="C:cytosol"/>
    <property type="evidence" value="ECO:0007669"/>
    <property type="project" value="TreeGrafter"/>
</dbReference>
<comment type="similarity">
    <text evidence="1">To bacterial alkanal monooxygenase alpha and beta chains.</text>
</comment>
<protein>
    <recommendedName>
        <fullName evidence="2">Luciferase-like monooxygenase</fullName>
    </recommendedName>
</protein>
<evidence type="ECO:0000256" key="2">
    <source>
        <dbReference type="ARBA" id="ARBA00074555"/>
    </source>
</evidence>
<proteinExistence type="predicted"/>
<dbReference type="InterPro" id="IPR050766">
    <property type="entry name" value="Bact_Lucif_Oxidored"/>
</dbReference>
<dbReference type="InterPro" id="IPR036661">
    <property type="entry name" value="Luciferase-like_sf"/>
</dbReference>
<name>A0A1B1Y7F1_9FLAO</name>
<dbReference type="PANTHER" id="PTHR30137:SF6">
    <property type="entry name" value="LUCIFERASE-LIKE MONOOXYGENASE"/>
    <property type="match status" value="1"/>
</dbReference>
<accession>A0A1B1Y7F1</accession>
<dbReference type="GO" id="GO:0016705">
    <property type="term" value="F:oxidoreductase activity, acting on paired donors, with incorporation or reduction of molecular oxygen"/>
    <property type="evidence" value="ECO:0007669"/>
    <property type="project" value="InterPro"/>
</dbReference>
<gene>
    <name evidence="4" type="ORF">AXE80_10460</name>
</gene>
<evidence type="ECO:0000256" key="1">
    <source>
        <dbReference type="ARBA" id="ARBA00007789"/>
    </source>
</evidence>
<dbReference type="PANTHER" id="PTHR30137">
    <property type="entry name" value="LUCIFERASE-LIKE MONOOXYGENASE"/>
    <property type="match status" value="1"/>
</dbReference>
<reference evidence="4 5" key="1">
    <citation type="submission" date="2016-02" db="EMBL/GenBank/DDBJ databases">
        <authorList>
            <person name="Wen L."/>
            <person name="He K."/>
            <person name="Yang H."/>
        </authorList>
    </citation>
    <scope>NUCLEOTIDE SEQUENCE [LARGE SCALE GENOMIC DNA]</scope>
    <source>
        <strain evidence="4 5">CZ1127</strain>
    </source>
</reference>